<evidence type="ECO:0000313" key="2">
    <source>
        <dbReference type="Proteomes" id="UP001371456"/>
    </source>
</evidence>
<reference evidence="1 2" key="1">
    <citation type="submission" date="2024-02" db="EMBL/GenBank/DDBJ databases">
        <title>de novo genome assembly of Solanum bulbocastanum strain 11H21.</title>
        <authorList>
            <person name="Hosaka A.J."/>
        </authorList>
    </citation>
    <scope>NUCLEOTIDE SEQUENCE [LARGE SCALE GENOMIC DNA]</scope>
    <source>
        <tissue evidence="1">Young leaves</tissue>
    </source>
</reference>
<organism evidence="1 2">
    <name type="scientific">Solanum bulbocastanum</name>
    <name type="common">Wild potato</name>
    <dbReference type="NCBI Taxonomy" id="147425"/>
    <lineage>
        <taxon>Eukaryota</taxon>
        <taxon>Viridiplantae</taxon>
        <taxon>Streptophyta</taxon>
        <taxon>Embryophyta</taxon>
        <taxon>Tracheophyta</taxon>
        <taxon>Spermatophyta</taxon>
        <taxon>Magnoliopsida</taxon>
        <taxon>eudicotyledons</taxon>
        <taxon>Gunneridae</taxon>
        <taxon>Pentapetalae</taxon>
        <taxon>asterids</taxon>
        <taxon>lamiids</taxon>
        <taxon>Solanales</taxon>
        <taxon>Solanaceae</taxon>
        <taxon>Solanoideae</taxon>
        <taxon>Solaneae</taxon>
        <taxon>Solanum</taxon>
    </lineage>
</organism>
<name>A0AAN8U0E5_SOLBU</name>
<accession>A0AAN8U0E5</accession>
<gene>
    <name evidence="1" type="ORF">RDI58_007124</name>
</gene>
<sequence length="84" mass="9847">MVKKGHCLNLQQHELIRPITYEEIYEAINSMPKKQCPRGGWVLVEFFSRNREIVKVDMVEAMQYFFRTGVMYPAINITAITLIP</sequence>
<protein>
    <submittedName>
        <fullName evidence="1">Uncharacterized protein</fullName>
    </submittedName>
</protein>
<evidence type="ECO:0000313" key="1">
    <source>
        <dbReference type="EMBL" id="KAK6793671.1"/>
    </source>
</evidence>
<comment type="caution">
    <text evidence="1">The sequence shown here is derived from an EMBL/GenBank/DDBJ whole genome shotgun (WGS) entry which is preliminary data.</text>
</comment>
<dbReference type="AlphaFoldDB" id="A0AAN8U0E5"/>
<proteinExistence type="predicted"/>
<keyword evidence="2" id="KW-1185">Reference proteome</keyword>
<dbReference type="EMBL" id="JBANQN010000003">
    <property type="protein sequence ID" value="KAK6793671.1"/>
    <property type="molecule type" value="Genomic_DNA"/>
</dbReference>
<dbReference type="Proteomes" id="UP001371456">
    <property type="component" value="Unassembled WGS sequence"/>
</dbReference>